<comment type="function">
    <text evidence="10">Esterase with broad substrate specificity. Contributes to the inactivation of the neurotransmitter acetylcholine. Can degrade neurotoxic organophosphate esters.</text>
</comment>
<gene>
    <name evidence="20" type="ORF">RIMI_LOCUS22176853</name>
</gene>
<evidence type="ECO:0000256" key="15">
    <source>
        <dbReference type="ARBA" id="ARBA00041941"/>
    </source>
</evidence>
<evidence type="ECO:0000256" key="17">
    <source>
        <dbReference type="ARBA" id="ARBA00042391"/>
    </source>
</evidence>
<keyword evidence="7" id="KW-1015">Disulfide bond</keyword>
<comment type="subcellular location">
    <subcellularLocation>
        <location evidence="1">Secreted</location>
    </subcellularLocation>
</comment>
<evidence type="ECO:0000256" key="6">
    <source>
        <dbReference type="ARBA" id="ARBA00022801"/>
    </source>
</evidence>
<feature type="region of interest" description="Disordered" evidence="18">
    <location>
        <begin position="744"/>
        <end position="789"/>
    </location>
</feature>
<evidence type="ECO:0000313" key="20">
    <source>
        <dbReference type="EMBL" id="CAJ0967376.1"/>
    </source>
</evidence>
<evidence type="ECO:0000256" key="8">
    <source>
        <dbReference type="ARBA" id="ARBA00023180"/>
    </source>
</evidence>
<keyword evidence="8" id="KW-0325">Glycoprotein</keyword>
<keyword evidence="6" id="KW-0378">Hydrolase</keyword>
<evidence type="ECO:0000313" key="21">
    <source>
        <dbReference type="Proteomes" id="UP001176940"/>
    </source>
</evidence>
<accession>A0ABN9MP56</accession>
<dbReference type="CDD" id="cd00312">
    <property type="entry name" value="Esterase_lipase"/>
    <property type="match status" value="1"/>
</dbReference>
<evidence type="ECO:0000256" key="10">
    <source>
        <dbReference type="ARBA" id="ARBA00037444"/>
    </source>
</evidence>
<dbReference type="PROSITE" id="PS00122">
    <property type="entry name" value="CARBOXYLESTERASE_B_1"/>
    <property type="match status" value="1"/>
</dbReference>
<keyword evidence="4" id="KW-0964">Secreted</keyword>
<dbReference type="EMBL" id="CAUEEQ010078276">
    <property type="protein sequence ID" value="CAJ0967376.1"/>
    <property type="molecule type" value="Genomic_DNA"/>
</dbReference>
<feature type="compositionally biased region" description="Polar residues" evidence="18">
    <location>
        <begin position="775"/>
        <end position="785"/>
    </location>
</feature>
<evidence type="ECO:0000256" key="4">
    <source>
        <dbReference type="ARBA" id="ARBA00022525"/>
    </source>
</evidence>
<evidence type="ECO:0000256" key="16">
    <source>
        <dbReference type="ARBA" id="ARBA00042339"/>
    </source>
</evidence>
<dbReference type="PANTHER" id="PTHR43918:SF5">
    <property type="entry name" value="CHOLINESTERASE"/>
    <property type="match status" value="1"/>
</dbReference>
<evidence type="ECO:0000256" key="9">
    <source>
        <dbReference type="ARBA" id="ARBA00036543"/>
    </source>
</evidence>
<evidence type="ECO:0000256" key="12">
    <source>
        <dbReference type="ARBA" id="ARBA00039154"/>
    </source>
</evidence>
<organism evidence="20 21">
    <name type="scientific">Ranitomeya imitator</name>
    <name type="common">mimic poison frog</name>
    <dbReference type="NCBI Taxonomy" id="111125"/>
    <lineage>
        <taxon>Eukaryota</taxon>
        <taxon>Metazoa</taxon>
        <taxon>Chordata</taxon>
        <taxon>Craniata</taxon>
        <taxon>Vertebrata</taxon>
        <taxon>Euteleostomi</taxon>
        <taxon>Amphibia</taxon>
        <taxon>Batrachia</taxon>
        <taxon>Anura</taxon>
        <taxon>Neobatrachia</taxon>
        <taxon>Hyloidea</taxon>
        <taxon>Dendrobatidae</taxon>
        <taxon>Dendrobatinae</taxon>
        <taxon>Ranitomeya</taxon>
    </lineage>
</organism>
<dbReference type="InterPro" id="IPR050654">
    <property type="entry name" value="AChE-related_enzymes"/>
</dbReference>
<evidence type="ECO:0000256" key="11">
    <source>
        <dbReference type="ARBA" id="ARBA00038819"/>
    </source>
</evidence>
<dbReference type="Pfam" id="PF00135">
    <property type="entry name" value="COesterase"/>
    <property type="match status" value="1"/>
</dbReference>
<evidence type="ECO:0000256" key="1">
    <source>
        <dbReference type="ARBA" id="ARBA00004613"/>
    </source>
</evidence>
<evidence type="ECO:0000256" key="14">
    <source>
        <dbReference type="ARBA" id="ARBA00041860"/>
    </source>
</evidence>
<dbReference type="InterPro" id="IPR019826">
    <property type="entry name" value="Carboxylesterase_B_AS"/>
</dbReference>
<feature type="region of interest" description="Disordered" evidence="18">
    <location>
        <begin position="68"/>
        <end position="97"/>
    </location>
</feature>
<evidence type="ECO:0000256" key="18">
    <source>
        <dbReference type="SAM" id="MobiDB-lite"/>
    </source>
</evidence>
<feature type="compositionally biased region" description="Low complexity" evidence="18">
    <location>
        <begin position="756"/>
        <end position="774"/>
    </location>
</feature>
<evidence type="ECO:0000256" key="5">
    <source>
        <dbReference type="ARBA" id="ARBA00022553"/>
    </source>
</evidence>
<dbReference type="SUPFAM" id="SSF53474">
    <property type="entry name" value="alpha/beta-Hydrolases"/>
    <property type="match status" value="1"/>
</dbReference>
<dbReference type="EC" id="3.1.1.8" evidence="12"/>
<dbReference type="PANTHER" id="PTHR43918">
    <property type="entry name" value="ACETYLCHOLINESTERASE"/>
    <property type="match status" value="1"/>
</dbReference>
<keyword evidence="3" id="KW-0719">Serine esterase</keyword>
<comment type="caution">
    <text evidence="20">The sequence shown here is derived from an EMBL/GenBank/DDBJ whole genome shotgun (WGS) entry which is preliminary data.</text>
</comment>
<evidence type="ECO:0000256" key="3">
    <source>
        <dbReference type="ARBA" id="ARBA00022487"/>
    </source>
</evidence>
<comment type="similarity">
    <text evidence="2">Belongs to the type-B carboxylesterase/lipase family.</text>
</comment>
<reference evidence="20" key="1">
    <citation type="submission" date="2023-07" db="EMBL/GenBank/DDBJ databases">
        <authorList>
            <person name="Stuckert A."/>
        </authorList>
    </citation>
    <scope>NUCLEOTIDE SEQUENCE</scope>
</reference>
<comment type="subunit">
    <text evidence="11">Homotetramer; disulfide-linked. Dimer of dimers.</text>
</comment>
<dbReference type="InterPro" id="IPR002018">
    <property type="entry name" value="CarbesteraseB"/>
</dbReference>
<name>A0ABN9MP56_9NEOB</name>
<evidence type="ECO:0000256" key="2">
    <source>
        <dbReference type="ARBA" id="ARBA00005964"/>
    </source>
</evidence>
<keyword evidence="21" id="KW-1185">Reference proteome</keyword>
<dbReference type="PRINTS" id="PR00878">
    <property type="entry name" value="CHOLNESTRASE"/>
</dbReference>
<dbReference type="Gene3D" id="3.40.50.1820">
    <property type="entry name" value="alpha/beta hydrolase"/>
    <property type="match status" value="1"/>
</dbReference>
<dbReference type="InterPro" id="IPR019819">
    <property type="entry name" value="Carboxylesterase_B_CS"/>
</dbReference>
<proteinExistence type="inferred from homology"/>
<evidence type="ECO:0000259" key="19">
    <source>
        <dbReference type="Pfam" id="PF00135"/>
    </source>
</evidence>
<dbReference type="PROSITE" id="PS00941">
    <property type="entry name" value="CARBOXYLESTERASE_B_2"/>
    <property type="match status" value="1"/>
</dbReference>
<comment type="catalytic activity">
    <reaction evidence="9">
        <text>an acylcholine + H2O = a carboxylate + choline + H(+)</text>
        <dbReference type="Rhea" id="RHEA:21964"/>
        <dbReference type="ChEBI" id="CHEBI:15354"/>
        <dbReference type="ChEBI" id="CHEBI:15377"/>
        <dbReference type="ChEBI" id="CHEBI:15378"/>
        <dbReference type="ChEBI" id="CHEBI:29067"/>
        <dbReference type="ChEBI" id="CHEBI:35287"/>
        <dbReference type="EC" id="3.1.1.8"/>
    </reaction>
</comment>
<feature type="domain" description="Carboxylesterase type B" evidence="19">
    <location>
        <begin position="243"/>
        <end position="723"/>
    </location>
</feature>
<protein>
    <recommendedName>
        <fullName evidence="13">Cholinesterase</fullName>
        <ecNumber evidence="12">3.1.1.8</ecNumber>
    </recommendedName>
    <alternativeName>
        <fullName evidence="14">Acylcholine acylhydrolase</fullName>
    </alternativeName>
    <alternativeName>
        <fullName evidence="16">Butyrylcholine esterase</fullName>
    </alternativeName>
    <alternativeName>
        <fullName evidence="17">Choline esterase II</fullName>
    </alternativeName>
    <alternativeName>
        <fullName evidence="15">Pseudocholinesterase</fullName>
    </alternativeName>
</protein>
<evidence type="ECO:0000256" key="13">
    <source>
        <dbReference type="ARBA" id="ARBA00040396"/>
    </source>
</evidence>
<keyword evidence="5" id="KW-0597">Phosphoprotein</keyword>
<sequence>MAYAAPRYDLPSLPFFARKAIPALHQHVKDRIVHALRQSGTLLDEVADEEEEEDDGDEYLWEEDASQGAIETGGVASRPPTFRNNRPISPDPTFDKVGFRETRLDPKKCKCKKKKNTTYLHSGVCPPVLCFSALCKHHQKAEHSSDVTAVLSGRRLHSEGKHSAGGQTPESFDTVDHQLLLTMLRSIGLKDTVLSWFSSYLSDRSFTLSVMWYKPTQRKNISAICFTVICVFSSTIGSDHDDNDVVLTKSGKVKGLQISVFSKTITAFLGIPYAEPPIGALRFKKPEPTKPWSEVWNASTYGNSCYQYVDQTFPGFSGAEMWNPNTQLSEDCLYLNIWIPSPKPRNASVMVWIYGGGFETGTSSLDIYDGKFLARNERVIVVSLNYRVGVLGFLAFPGNSEAPGNAGLFDQRLALQWVHDNIAAFGGNPKSITIFGESAGGASVSYHVLSPNSHPYFTRAIMQSGTANAPWAAIDSTEAHNRAVTLANMLSCSFRNETEIIGCIRSKNPQEVIEKSISILPRRSLLEINFVPTVDGDFLIDLPKNLLQLGQLKKNTQILTGVNKDEGSYFLVYLLPGFSKDHDSFINRTQFQESVKLAFPKVTELAVDSIIFHYTNWEDEKNPVLNRDAMDDIVGDYNFICPLLEFTKRNSELGNKAYLYFFNHRSSKLAWAGWMGVVHGYEIEFVFGVPMYRRLNYTKEEETLSRNVMRFWANFAKTGDSIATGSVPQDWRIANVVPIFKKGSKSEPGNYRPGESRPVSAAVSHSPPAAVESAQQGRRSQRLAQSDSVRRVAAASPVSAIKVSAGQQRADFSGTKSLSARTEHAQVLSDTVRYLKVSVSDSIGRYPKNIGYRRYRYPIPIQVNGTSSIGRTKVLPGGKEVRQTGATVMTLEGLMMCVGSSSISTDKKDLDNASALMFLLLDWKRSSKSKRGEGQSPPGLLRIKSVHRMNVRQIVMVRVDYKEVYSSPQKIPPFLQCQIDGQKFPDADGIIPFRRGESLGEETTGVLSIPIPQVSGIGRYLRYRNSDTEIRYFCGIGYRYRINRDV</sequence>
<evidence type="ECO:0000256" key="7">
    <source>
        <dbReference type="ARBA" id="ARBA00023157"/>
    </source>
</evidence>
<dbReference type="InterPro" id="IPR029058">
    <property type="entry name" value="AB_hydrolase_fold"/>
</dbReference>
<dbReference type="Proteomes" id="UP001176940">
    <property type="component" value="Unassembled WGS sequence"/>
</dbReference>
<dbReference type="InterPro" id="IPR000997">
    <property type="entry name" value="Cholinesterase"/>
</dbReference>